<dbReference type="InterPro" id="IPR052552">
    <property type="entry name" value="YeaO-like"/>
</dbReference>
<name>A0A7H2BLI0_9MICC</name>
<organism evidence="1 2">
    <name type="scientific">Rothia amarae</name>
    <dbReference type="NCBI Taxonomy" id="169480"/>
    <lineage>
        <taxon>Bacteria</taxon>
        <taxon>Bacillati</taxon>
        <taxon>Actinomycetota</taxon>
        <taxon>Actinomycetes</taxon>
        <taxon>Micrococcales</taxon>
        <taxon>Micrococcaceae</taxon>
        <taxon>Rothia</taxon>
    </lineage>
</organism>
<dbReference type="KEGG" id="rama:IDM48_03695"/>
<dbReference type="Proteomes" id="UP000516421">
    <property type="component" value="Chromosome"/>
</dbReference>
<dbReference type="AlphaFoldDB" id="A0A7H2BLI0"/>
<sequence length="129" mass="14985">MKIHIKRIFEDKAQGDGTRILVDRIWPRGIKKEDAEIDDWAKVLAPSTEARKDFNHDPDKFEEFSERYEQELEQSDEVQDYIDKLKADKPQNLTLLFAAKDTEHNHALVLQKYLQKHIAGASLGNRPKG</sequence>
<dbReference type="Pfam" id="PF22752">
    <property type="entry name" value="DUF488-N3i"/>
    <property type="match status" value="1"/>
</dbReference>
<dbReference type="PANTHER" id="PTHR36849:SF1">
    <property type="entry name" value="CYTOPLASMIC PROTEIN"/>
    <property type="match status" value="1"/>
</dbReference>
<dbReference type="PANTHER" id="PTHR36849">
    <property type="entry name" value="CYTOPLASMIC PROTEIN-RELATED"/>
    <property type="match status" value="1"/>
</dbReference>
<protein>
    <submittedName>
        <fullName evidence="1">DUF488 domain-containing protein</fullName>
    </submittedName>
</protein>
<keyword evidence="2" id="KW-1185">Reference proteome</keyword>
<proteinExistence type="predicted"/>
<evidence type="ECO:0000313" key="2">
    <source>
        <dbReference type="Proteomes" id="UP000516421"/>
    </source>
</evidence>
<gene>
    <name evidence="1" type="ORF">IDM48_03695</name>
</gene>
<reference evidence="1 2" key="1">
    <citation type="submission" date="2020-09" db="EMBL/GenBank/DDBJ databases">
        <title>Investigation of environmental microbe.</title>
        <authorList>
            <person name="Ou Y."/>
            <person name="Kang Q."/>
        </authorList>
    </citation>
    <scope>NUCLEOTIDE SEQUENCE [LARGE SCALE GENOMIC DNA]</scope>
    <source>
        <strain evidence="1 2">KJZ-9</strain>
    </source>
</reference>
<dbReference type="RefSeq" id="WP_190618112.1">
    <property type="nucleotide sequence ID" value="NZ_CP061538.1"/>
</dbReference>
<evidence type="ECO:0000313" key="1">
    <source>
        <dbReference type="EMBL" id="QNV40526.1"/>
    </source>
</evidence>
<dbReference type="EMBL" id="CP061538">
    <property type="protein sequence ID" value="QNV40526.1"/>
    <property type="molecule type" value="Genomic_DNA"/>
</dbReference>
<accession>A0A7H2BLI0</accession>